<gene>
    <name evidence="11" type="ORF">DI598_10755</name>
</gene>
<dbReference type="CDD" id="cd16015">
    <property type="entry name" value="LTA_synthase"/>
    <property type="match status" value="1"/>
</dbReference>
<evidence type="ECO:0000256" key="6">
    <source>
        <dbReference type="PIRSR" id="PIRSR005091-1"/>
    </source>
</evidence>
<dbReference type="PANTHER" id="PTHR47371:SF3">
    <property type="entry name" value="PHOSPHOGLYCEROL TRANSFERASE I"/>
    <property type="match status" value="1"/>
</dbReference>
<evidence type="ECO:0000259" key="10">
    <source>
        <dbReference type="Pfam" id="PF00884"/>
    </source>
</evidence>
<dbReference type="EMBL" id="QFOI01000184">
    <property type="protein sequence ID" value="PZP47716.1"/>
    <property type="molecule type" value="Genomic_DNA"/>
</dbReference>
<dbReference type="InterPro" id="IPR017850">
    <property type="entry name" value="Alkaline_phosphatase_core_sf"/>
</dbReference>
<keyword evidence="7" id="KW-0464">Manganese</keyword>
<comment type="caution">
    <text evidence="11">The sequence shown here is derived from an EMBL/GenBank/DDBJ whole genome shotgun (WGS) entry which is preliminary data.</text>
</comment>
<dbReference type="Gene3D" id="3.30.1120.80">
    <property type="match status" value="1"/>
</dbReference>
<keyword evidence="7" id="KW-0479">Metal-binding</keyword>
<dbReference type="InterPro" id="IPR012160">
    <property type="entry name" value="LtaS-like"/>
</dbReference>
<feature type="transmembrane region" description="Helical" evidence="9">
    <location>
        <begin position="179"/>
        <end position="196"/>
    </location>
</feature>
<evidence type="ECO:0000256" key="1">
    <source>
        <dbReference type="ARBA" id="ARBA00004651"/>
    </source>
</evidence>
<name>A0A2W5GPM6_9SPHI</name>
<accession>A0A2W5GPM6</accession>
<dbReference type="GO" id="GO:0046872">
    <property type="term" value="F:metal ion binding"/>
    <property type="evidence" value="ECO:0007669"/>
    <property type="project" value="UniProtKB-KW"/>
</dbReference>
<dbReference type="InterPro" id="IPR000917">
    <property type="entry name" value="Sulfatase_N"/>
</dbReference>
<dbReference type="InterPro" id="IPR050448">
    <property type="entry name" value="OpgB/LTA_synthase_biosynth"/>
</dbReference>
<keyword evidence="3 9" id="KW-0812">Transmembrane</keyword>
<dbReference type="AlphaFoldDB" id="A0A2W5GPM6"/>
<keyword evidence="4 9" id="KW-1133">Transmembrane helix</keyword>
<feature type="transmembrane region" description="Helical" evidence="9">
    <location>
        <begin position="53"/>
        <end position="74"/>
    </location>
</feature>
<evidence type="ECO:0000256" key="2">
    <source>
        <dbReference type="ARBA" id="ARBA00022475"/>
    </source>
</evidence>
<feature type="binding site" evidence="7">
    <location>
        <position position="459"/>
    </location>
    <ligand>
        <name>substrate</name>
    </ligand>
</feature>
<dbReference type="GO" id="GO:0005886">
    <property type="term" value="C:plasma membrane"/>
    <property type="evidence" value="ECO:0007669"/>
    <property type="project" value="UniProtKB-SubCell"/>
</dbReference>
<evidence type="ECO:0000256" key="3">
    <source>
        <dbReference type="ARBA" id="ARBA00022692"/>
    </source>
</evidence>
<evidence type="ECO:0000256" key="5">
    <source>
        <dbReference type="ARBA" id="ARBA00023136"/>
    </source>
</evidence>
<dbReference type="Pfam" id="PF00884">
    <property type="entry name" value="Sulfatase"/>
    <property type="match status" value="1"/>
</dbReference>
<proteinExistence type="predicted"/>
<evidence type="ECO:0000313" key="12">
    <source>
        <dbReference type="Proteomes" id="UP000249645"/>
    </source>
</evidence>
<feature type="binding site" evidence="8">
    <location>
        <position position="511"/>
    </location>
    <ligand>
        <name>Mn(2+)</name>
        <dbReference type="ChEBI" id="CHEBI:29035"/>
    </ligand>
</feature>
<dbReference type="SUPFAM" id="SSF53649">
    <property type="entry name" value="Alkaline phosphatase-like"/>
    <property type="match status" value="1"/>
</dbReference>
<feature type="transmembrane region" description="Helical" evidence="9">
    <location>
        <begin position="86"/>
        <end position="110"/>
    </location>
</feature>
<feature type="binding site" evidence="8">
    <location>
        <position position="512"/>
    </location>
    <ligand>
        <name>Mn(2+)</name>
        <dbReference type="ChEBI" id="CHEBI:29035"/>
    </ligand>
</feature>
<keyword evidence="5 9" id="KW-0472">Membrane</keyword>
<evidence type="ECO:0000256" key="4">
    <source>
        <dbReference type="ARBA" id="ARBA00022989"/>
    </source>
</evidence>
<dbReference type="PIRSF" id="PIRSF005091">
    <property type="entry name" value="Mmb_sulf_HI1246"/>
    <property type="match status" value="1"/>
</dbReference>
<feature type="transmembrane region" description="Helical" evidence="9">
    <location>
        <begin position="12"/>
        <end position="33"/>
    </location>
</feature>
<sequence>MTRYRMGRFSLLCYFCIYSLLLNFSIRIVLLFLAGAQADLSFITLCRLLGLGLIYDIGVSAFLVLPYSFFLLVLPDKLKVSILEKTVTYSVFILIVFITIFSAFAEILFWKEFESRFNFIAVDYLIYTYEVVKNISESYPLWILLPSMSVLAVIVFILFYKTGIFEATFKYTASLKKKATLFVLIGCVVLFYSYTVDNSLADKGTNRYQNELAKSGIYSFFSAFKNNEINYDDFYKRINSREAFSILRKDLVDSMTRFYTGKLNIDRNITNSSVPENRPNVIMLTLESFSAEFMEHFGNRQGLTPCLDSLAQNGILFTNMYATGTRTVRGMEALTLAVPPTPGNSIVRRKNNEDLFTVGSIFRSKHYATTFFYGGDGYFDNMNMFFGNNGYDIIDHPRQGMLNESIRSVRKAIPPKGISFENAWGVCDEDIYAQVLKDADNKYSKNERFYDFVMTTSNHRPFTYPSGKVNIPSGTSREGAIKYTDYAIATFLKNASKKEWFKNTVFIITADHCAQSAGKNQIDVGKYHIPAMFLNMGKVFNIEQLTSQIDIYPTLFNILGWNYNSKLFGKNVLAASYHPRAFVSTYQKLGYIENDSMVILSPQQQISSYTYDFSNNKESPCNTSNPLLERKAIAYYQTAYFLFKHNGMKER</sequence>
<dbReference type="Proteomes" id="UP000249645">
    <property type="component" value="Unassembled WGS sequence"/>
</dbReference>
<protein>
    <submittedName>
        <fullName evidence="11">Sulfatase</fullName>
    </submittedName>
</protein>
<comment type="subcellular location">
    <subcellularLocation>
        <location evidence="1">Cell membrane</location>
        <topology evidence="1">Multi-pass membrane protein</topology>
    </subcellularLocation>
</comment>
<feature type="active site" evidence="6">
    <location>
        <position position="327"/>
    </location>
</feature>
<keyword evidence="2" id="KW-1003">Cell membrane</keyword>
<feature type="transmembrane region" description="Helical" evidence="9">
    <location>
        <begin position="139"/>
        <end position="159"/>
    </location>
</feature>
<feature type="binding site" evidence="8">
    <location>
        <position position="327"/>
    </location>
    <ligand>
        <name>Mn(2+)</name>
        <dbReference type="ChEBI" id="CHEBI:29035"/>
    </ligand>
</feature>
<evidence type="ECO:0000256" key="9">
    <source>
        <dbReference type="SAM" id="Phobius"/>
    </source>
</evidence>
<dbReference type="Gene3D" id="3.40.720.10">
    <property type="entry name" value="Alkaline Phosphatase, subunit A"/>
    <property type="match status" value="1"/>
</dbReference>
<evidence type="ECO:0000313" key="11">
    <source>
        <dbReference type="EMBL" id="PZP47716.1"/>
    </source>
</evidence>
<evidence type="ECO:0000256" key="8">
    <source>
        <dbReference type="PIRSR" id="PIRSR005091-3"/>
    </source>
</evidence>
<feature type="binding site" evidence="8">
    <location>
        <position position="287"/>
    </location>
    <ligand>
        <name>Mn(2+)</name>
        <dbReference type="ChEBI" id="CHEBI:29035"/>
    </ligand>
</feature>
<reference evidence="11 12" key="1">
    <citation type="submission" date="2017-11" db="EMBL/GenBank/DDBJ databases">
        <title>Infants hospitalized years apart are colonized by the same room-sourced microbial strains.</title>
        <authorList>
            <person name="Brooks B."/>
            <person name="Olm M.R."/>
            <person name="Firek B.A."/>
            <person name="Baker R."/>
            <person name="Thomas B.C."/>
            <person name="Morowitz M.J."/>
            <person name="Banfield J.F."/>
        </authorList>
    </citation>
    <scope>NUCLEOTIDE SEQUENCE [LARGE SCALE GENOMIC DNA]</scope>
    <source>
        <strain evidence="11">S2_009_000_R2_76</strain>
    </source>
</reference>
<dbReference type="PANTHER" id="PTHR47371">
    <property type="entry name" value="LIPOTEICHOIC ACID SYNTHASE"/>
    <property type="match status" value="1"/>
</dbReference>
<evidence type="ECO:0000256" key="7">
    <source>
        <dbReference type="PIRSR" id="PIRSR005091-2"/>
    </source>
</evidence>
<organism evidence="11 12">
    <name type="scientific">Pseudopedobacter saltans</name>
    <dbReference type="NCBI Taxonomy" id="151895"/>
    <lineage>
        <taxon>Bacteria</taxon>
        <taxon>Pseudomonadati</taxon>
        <taxon>Bacteroidota</taxon>
        <taxon>Sphingobacteriia</taxon>
        <taxon>Sphingobacteriales</taxon>
        <taxon>Sphingobacteriaceae</taxon>
        <taxon>Pseudopedobacter</taxon>
    </lineage>
</organism>
<feature type="domain" description="Sulfatase N-terminal" evidence="10">
    <location>
        <begin position="279"/>
        <end position="560"/>
    </location>
</feature>